<evidence type="ECO:0000313" key="2">
    <source>
        <dbReference type="EMBL" id="KKN57863.1"/>
    </source>
</evidence>
<dbReference type="AlphaFoldDB" id="A0A0F9UW68"/>
<evidence type="ECO:0000256" key="1">
    <source>
        <dbReference type="SAM" id="MobiDB-lite"/>
    </source>
</evidence>
<gene>
    <name evidence="2" type="ORF">LCGC14_0557960</name>
</gene>
<name>A0A0F9UW68_9ZZZZ</name>
<proteinExistence type="predicted"/>
<feature type="compositionally biased region" description="Basic and acidic residues" evidence="1">
    <location>
        <begin position="106"/>
        <end position="115"/>
    </location>
</feature>
<sequence length="125" mass="14020">MAGAASKREQQQLVEPVNRWVSHRSFVDILIAVKVLVEGGELTWDQRGLITVVLPARMPDLEFTTRTMRRPAYLMLAEHVRTNTPLCCIDTLVLEDLEECLTKAADDESEREAREAGLGITGSRI</sequence>
<organism evidence="2">
    <name type="scientific">marine sediment metagenome</name>
    <dbReference type="NCBI Taxonomy" id="412755"/>
    <lineage>
        <taxon>unclassified sequences</taxon>
        <taxon>metagenomes</taxon>
        <taxon>ecological metagenomes</taxon>
    </lineage>
</organism>
<reference evidence="2" key="1">
    <citation type="journal article" date="2015" name="Nature">
        <title>Complex archaea that bridge the gap between prokaryotes and eukaryotes.</title>
        <authorList>
            <person name="Spang A."/>
            <person name="Saw J.H."/>
            <person name="Jorgensen S.L."/>
            <person name="Zaremba-Niedzwiedzka K."/>
            <person name="Martijn J."/>
            <person name="Lind A.E."/>
            <person name="van Eijk R."/>
            <person name="Schleper C."/>
            <person name="Guy L."/>
            <person name="Ettema T.J."/>
        </authorList>
    </citation>
    <scope>NUCLEOTIDE SEQUENCE</scope>
</reference>
<comment type="caution">
    <text evidence="2">The sequence shown here is derived from an EMBL/GenBank/DDBJ whole genome shotgun (WGS) entry which is preliminary data.</text>
</comment>
<dbReference type="EMBL" id="LAZR01000785">
    <property type="protein sequence ID" value="KKN57863.1"/>
    <property type="molecule type" value="Genomic_DNA"/>
</dbReference>
<protein>
    <submittedName>
        <fullName evidence="2">Uncharacterized protein</fullName>
    </submittedName>
</protein>
<feature type="region of interest" description="Disordered" evidence="1">
    <location>
        <begin position="106"/>
        <end position="125"/>
    </location>
</feature>
<accession>A0A0F9UW68</accession>